<dbReference type="OrthoDB" id="5296884at2"/>
<protein>
    <submittedName>
        <fullName evidence="2">Histidine phosphatase family protein</fullName>
    </submittedName>
</protein>
<proteinExistence type="predicted"/>
<accession>A0A3G8ZKI1</accession>
<organism evidence="2 3">
    <name type="scientific">Nakamurella antarctica</name>
    <dbReference type="NCBI Taxonomy" id="1902245"/>
    <lineage>
        <taxon>Bacteria</taxon>
        <taxon>Bacillati</taxon>
        <taxon>Actinomycetota</taxon>
        <taxon>Actinomycetes</taxon>
        <taxon>Nakamurellales</taxon>
        <taxon>Nakamurellaceae</taxon>
        <taxon>Nakamurella</taxon>
    </lineage>
</organism>
<dbReference type="KEGG" id="nak:EH165_05980"/>
<dbReference type="CDD" id="cd07067">
    <property type="entry name" value="HP_PGM_like"/>
    <property type="match status" value="1"/>
</dbReference>
<dbReference type="RefSeq" id="WP_124798478.1">
    <property type="nucleotide sequence ID" value="NZ_CP034170.1"/>
</dbReference>
<gene>
    <name evidence="2" type="ORF">EH165_05980</name>
</gene>
<dbReference type="InterPro" id="IPR029033">
    <property type="entry name" value="His_PPase_superfam"/>
</dbReference>
<evidence type="ECO:0000256" key="1">
    <source>
        <dbReference type="PIRSR" id="PIRSR613078-2"/>
    </source>
</evidence>
<dbReference type="InterPro" id="IPR050275">
    <property type="entry name" value="PGM_Phosphatase"/>
</dbReference>
<dbReference type="GO" id="GO:0016791">
    <property type="term" value="F:phosphatase activity"/>
    <property type="evidence" value="ECO:0007669"/>
    <property type="project" value="TreeGrafter"/>
</dbReference>
<dbReference type="SMART" id="SM00855">
    <property type="entry name" value="PGAM"/>
    <property type="match status" value="1"/>
</dbReference>
<reference evidence="2 3" key="1">
    <citation type="submission" date="2018-11" db="EMBL/GenBank/DDBJ databases">
        <authorList>
            <person name="Da X."/>
        </authorList>
    </citation>
    <scope>NUCLEOTIDE SEQUENCE [LARGE SCALE GENOMIC DNA]</scope>
    <source>
        <strain evidence="2 3">S14-144</strain>
    </source>
</reference>
<dbReference type="SUPFAM" id="SSF53254">
    <property type="entry name" value="Phosphoglycerate mutase-like"/>
    <property type="match status" value="1"/>
</dbReference>
<dbReference type="PANTHER" id="PTHR48100:SF62">
    <property type="entry name" value="GLUCOSYL-3-PHOSPHOGLYCERATE PHOSPHATASE"/>
    <property type="match status" value="1"/>
</dbReference>
<dbReference type="EMBL" id="CP034170">
    <property type="protein sequence ID" value="AZI57763.1"/>
    <property type="molecule type" value="Genomic_DNA"/>
</dbReference>
<name>A0A3G8ZKI1_9ACTN</name>
<sequence length="223" mass="24162">MRRHLDSLVKSARVARAADVTSLLIVRHGQTTWGAQGRFVGRTDIELTGRGIRQAKAVGHRLLPMRPDLVVSSPLLRCRVTADAIVSAAGVAHPVLVHDGLIDGELGEWTGMSADDIEQRYPEQFAAWRSDADAAPPGGESFADIRRRITATVCQLVEENRGKVLVLTTHAAPSKMVVMWGLGAPTEVAYRIRVDNASVTGIDVDAENVRTVWTVNDTGHLMG</sequence>
<evidence type="ECO:0000313" key="3">
    <source>
        <dbReference type="Proteomes" id="UP000268084"/>
    </source>
</evidence>
<dbReference type="Pfam" id="PF00300">
    <property type="entry name" value="His_Phos_1"/>
    <property type="match status" value="1"/>
</dbReference>
<dbReference type="Gene3D" id="3.40.50.1240">
    <property type="entry name" value="Phosphoglycerate mutase-like"/>
    <property type="match status" value="1"/>
</dbReference>
<dbReference type="PANTHER" id="PTHR48100">
    <property type="entry name" value="BROAD-SPECIFICITY PHOSPHATASE YOR283W-RELATED"/>
    <property type="match status" value="1"/>
</dbReference>
<dbReference type="AlphaFoldDB" id="A0A3G8ZKI1"/>
<evidence type="ECO:0000313" key="2">
    <source>
        <dbReference type="EMBL" id="AZI57763.1"/>
    </source>
</evidence>
<keyword evidence="3" id="KW-1185">Reference proteome</keyword>
<dbReference type="GO" id="GO:0005737">
    <property type="term" value="C:cytoplasm"/>
    <property type="evidence" value="ECO:0007669"/>
    <property type="project" value="TreeGrafter"/>
</dbReference>
<feature type="binding site" evidence="1">
    <location>
        <position position="77"/>
    </location>
    <ligand>
        <name>substrate</name>
    </ligand>
</feature>
<dbReference type="InterPro" id="IPR013078">
    <property type="entry name" value="His_Pase_superF_clade-1"/>
</dbReference>
<dbReference type="Proteomes" id="UP000268084">
    <property type="component" value="Chromosome"/>
</dbReference>
<reference evidence="2 3" key="2">
    <citation type="submission" date="2018-12" db="EMBL/GenBank/DDBJ databases">
        <title>Nakamurella antarcticus sp. nov., isolated from Antarctica South Shetland Islands soil.</title>
        <authorList>
            <person name="Peng F."/>
        </authorList>
    </citation>
    <scope>NUCLEOTIDE SEQUENCE [LARGE SCALE GENOMIC DNA]</scope>
    <source>
        <strain evidence="2 3">S14-144</strain>
    </source>
</reference>